<feature type="binding site" evidence="1">
    <location>
        <position position="15"/>
    </location>
    <ligand>
        <name>Zn(2+)</name>
        <dbReference type="ChEBI" id="CHEBI:29105"/>
    </ligand>
</feature>
<feature type="compositionally biased region" description="Polar residues" evidence="2">
    <location>
        <begin position="91"/>
        <end position="110"/>
    </location>
</feature>
<dbReference type="SMART" id="SM00868">
    <property type="entry name" value="zf-AD"/>
    <property type="match status" value="1"/>
</dbReference>
<feature type="compositionally biased region" description="Basic and acidic residues" evidence="2">
    <location>
        <begin position="179"/>
        <end position="190"/>
    </location>
</feature>
<gene>
    <name evidence="4" type="primary">CSON015226</name>
</gene>
<evidence type="ECO:0000259" key="3">
    <source>
        <dbReference type="PROSITE" id="PS51915"/>
    </source>
</evidence>
<dbReference type="InterPro" id="IPR012934">
    <property type="entry name" value="Znf_AD"/>
</dbReference>
<feature type="binding site" evidence="1">
    <location>
        <position position="12"/>
    </location>
    <ligand>
        <name>Zn(2+)</name>
        <dbReference type="ChEBI" id="CHEBI:29105"/>
    </ligand>
</feature>
<dbReference type="EMBL" id="UFQS01000943">
    <property type="protein sequence ID" value="SSX07909.1"/>
    <property type="molecule type" value="Genomic_DNA"/>
</dbReference>
<name>A0A336KW63_CULSO</name>
<dbReference type="Pfam" id="PF07776">
    <property type="entry name" value="zf-AD"/>
    <property type="match status" value="1"/>
</dbReference>
<feature type="binding site" evidence="1">
    <location>
        <position position="55"/>
    </location>
    <ligand>
        <name>Zn(2+)</name>
        <dbReference type="ChEBI" id="CHEBI:29105"/>
    </ligand>
</feature>
<evidence type="ECO:0000313" key="4">
    <source>
        <dbReference type="EMBL" id="SSX07909.1"/>
    </source>
</evidence>
<dbReference type="GO" id="GO:0008270">
    <property type="term" value="F:zinc ion binding"/>
    <property type="evidence" value="ECO:0007669"/>
    <property type="project" value="UniProtKB-UniRule"/>
</dbReference>
<feature type="region of interest" description="Disordered" evidence="2">
    <location>
        <begin position="83"/>
        <end position="125"/>
    </location>
</feature>
<dbReference type="EMBL" id="UFQT01000943">
    <property type="protein sequence ID" value="SSX28143.1"/>
    <property type="molecule type" value="Genomic_DNA"/>
</dbReference>
<keyword evidence="1" id="KW-0863">Zinc-finger</keyword>
<feature type="binding site" evidence="1">
    <location>
        <position position="58"/>
    </location>
    <ligand>
        <name>Zn(2+)</name>
        <dbReference type="ChEBI" id="CHEBI:29105"/>
    </ligand>
</feature>
<keyword evidence="1" id="KW-0479">Metal-binding</keyword>
<reference evidence="4" key="1">
    <citation type="submission" date="2018-04" db="EMBL/GenBank/DDBJ databases">
        <authorList>
            <person name="Go L.Y."/>
            <person name="Mitchell J.A."/>
        </authorList>
    </citation>
    <scope>NUCLEOTIDE SEQUENCE</scope>
    <source>
        <tissue evidence="4">Whole organism</tissue>
    </source>
</reference>
<dbReference type="PROSITE" id="PS51915">
    <property type="entry name" value="ZAD"/>
    <property type="match status" value="1"/>
</dbReference>
<proteinExistence type="predicted"/>
<dbReference type="GO" id="GO:0005634">
    <property type="term" value="C:nucleus"/>
    <property type="evidence" value="ECO:0007669"/>
    <property type="project" value="InterPro"/>
</dbReference>
<dbReference type="AlphaFoldDB" id="A0A336KW63"/>
<sequence length="252" mass="29008">MLHNSNASKALCRACLKSSFRLKPVTSIDKKLSMTIQTSYSLLTGINCSENDLICPKCLKMLIKCSKFVEKCEESDAKLYDNENKNDDSISKSPELNSKSPDSVSRSPEMNSNEDDNENDTKNVDTNIEEEISSVCSEIGSEGFLSSNTCETQSKCVKFHENLEEFYESDFEEYSSETDDSRRKIEENAMRKSQKRPRLAKKRQRPKNALVEKDGFYFCRVCRRNFHDRYSLEQHLTGASIYVPGHHFFFDF</sequence>
<dbReference type="SUPFAM" id="SSF57716">
    <property type="entry name" value="Glucocorticoid receptor-like (DNA-binding domain)"/>
    <property type="match status" value="1"/>
</dbReference>
<feature type="region of interest" description="Disordered" evidence="2">
    <location>
        <begin position="177"/>
        <end position="205"/>
    </location>
</feature>
<organism evidence="4">
    <name type="scientific">Culicoides sonorensis</name>
    <name type="common">Biting midge</name>
    <dbReference type="NCBI Taxonomy" id="179676"/>
    <lineage>
        <taxon>Eukaryota</taxon>
        <taxon>Metazoa</taxon>
        <taxon>Ecdysozoa</taxon>
        <taxon>Arthropoda</taxon>
        <taxon>Hexapoda</taxon>
        <taxon>Insecta</taxon>
        <taxon>Pterygota</taxon>
        <taxon>Neoptera</taxon>
        <taxon>Endopterygota</taxon>
        <taxon>Diptera</taxon>
        <taxon>Nematocera</taxon>
        <taxon>Chironomoidea</taxon>
        <taxon>Ceratopogonidae</taxon>
        <taxon>Ceratopogoninae</taxon>
        <taxon>Culicoides</taxon>
        <taxon>Monoculicoides</taxon>
    </lineage>
</organism>
<feature type="compositionally biased region" description="Basic residues" evidence="2">
    <location>
        <begin position="192"/>
        <end position="205"/>
    </location>
</feature>
<feature type="domain" description="ZAD" evidence="3">
    <location>
        <begin position="10"/>
        <end position="82"/>
    </location>
</feature>
<reference evidence="5" key="2">
    <citation type="submission" date="2018-07" db="EMBL/GenBank/DDBJ databases">
        <authorList>
            <person name="Quirk P.G."/>
            <person name="Krulwich T.A."/>
        </authorList>
    </citation>
    <scope>NUCLEOTIDE SEQUENCE</scope>
</reference>
<accession>A0A336KW63</accession>
<evidence type="ECO:0000313" key="5">
    <source>
        <dbReference type="EMBL" id="SSX28143.1"/>
    </source>
</evidence>
<evidence type="ECO:0000256" key="1">
    <source>
        <dbReference type="PROSITE-ProRule" id="PRU01263"/>
    </source>
</evidence>
<evidence type="ECO:0000256" key="2">
    <source>
        <dbReference type="SAM" id="MobiDB-lite"/>
    </source>
</evidence>
<dbReference type="VEuPathDB" id="VectorBase:CSON015226"/>
<keyword evidence="1" id="KW-0862">Zinc</keyword>
<protein>
    <submittedName>
        <fullName evidence="4">CSON015226 protein</fullName>
    </submittedName>
</protein>